<feature type="domain" description="Kinesin-like" evidence="1">
    <location>
        <begin position="23"/>
        <end position="70"/>
    </location>
</feature>
<sequence>MLTGGVYQLRQGQQRRVAVTRRDDMLTGGVYQLRQGQQRRVAVRVRPAHNSGTLPIICQHIVSVEVGSVSVR</sequence>
<dbReference type="EMBL" id="JBEUOH010000002">
    <property type="protein sequence ID" value="KAL0901232.1"/>
    <property type="molecule type" value="Genomic_DNA"/>
</dbReference>
<protein>
    <recommendedName>
        <fullName evidence="1">Kinesin-like domain-containing protein</fullName>
    </recommendedName>
</protein>
<dbReference type="Pfam" id="PF12473">
    <property type="entry name" value="DUF3694"/>
    <property type="match status" value="1"/>
</dbReference>
<evidence type="ECO:0000313" key="6">
    <source>
        <dbReference type="Proteomes" id="UP001549920"/>
    </source>
</evidence>
<comment type="caution">
    <text evidence="5">The sequence shown here is derived from an EMBL/GenBank/DDBJ whole genome shotgun (WGS) entry which is preliminary data.</text>
</comment>
<proteinExistence type="predicted"/>
<evidence type="ECO:0000259" key="1">
    <source>
        <dbReference type="Pfam" id="PF12473"/>
    </source>
</evidence>
<reference evidence="5 6" key="1">
    <citation type="submission" date="2024-06" db="EMBL/GenBank/DDBJ databases">
        <title>A chromosome-level genome assembly of beet webworm, Loxostege sticticalis.</title>
        <authorList>
            <person name="Zhang Y."/>
        </authorList>
    </citation>
    <scope>NUCLEOTIDE SEQUENCE [LARGE SCALE GENOMIC DNA]</scope>
    <source>
        <strain evidence="5">AQ026</strain>
        <tissue evidence="5">Whole body</tissue>
    </source>
</reference>
<dbReference type="InterPro" id="IPR022164">
    <property type="entry name" value="Kinesin-like"/>
</dbReference>
<accession>A0ABR3IJH0</accession>
<evidence type="ECO:0000313" key="4">
    <source>
        <dbReference type="EMBL" id="KAL0901232.1"/>
    </source>
</evidence>
<dbReference type="EMBL" id="JBEUOH010000002">
    <property type="protein sequence ID" value="KAL0901233.1"/>
    <property type="molecule type" value="Genomic_DNA"/>
</dbReference>
<dbReference type="EMBL" id="JBEUOH010000002">
    <property type="protein sequence ID" value="KAL0901231.1"/>
    <property type="molecule type" value="Genomic_DNA"/>
</dbReference>
<evidence type="ECO:0000313" key="5">
    <source>
        <dbReference type="EMBL" id="KAL0901233.1"/>
    </source>
</evidence>
<evidence type="ECO:0000313" key="3">
    <source>
        <dbReference type="EMBL" id="KAL0901231.1"/>
    </source>
</evidence>
<dbReference type="EMBL" id="JBEUOH010000002">
    <property type="protein sequence ID" value="KAL0901230.1"/>
    <property type="molecule type" value="Genomic_DNA"/>
</dbReference>
<name>A0ABR3IJH0_LOXSC</name>
<organism evidence="5 6">
    <name type="scientific">Loxostege sticticalis</name>
    <name type="common">Beet webworm moth</name>
    <dbReference type="NCBI Taxonomy" id="481309"/>
    <lineage>
        <taxon>Eukaryota</taxon>
        <taxon>Metazoa</taxon>
        <taxon>Ecdysozoa</taxon>
        <taxon>Arthropoda</taxon>
        <taxon>Hexapoda</taxon>
        <taxon>Insecta</taxon>
        <taxon>Pterygota</taxon>
        <taxon>Neoptera</taxon>
        <taxon>Endopterygota</taxon>
        <taxon>Lepidoptera</taxon>
        <taxon>Glossata</taxon>
        <taxon>Ditrysia</taxon>
        <taxon>Pyraloidea</taxon>
        <taxon>Crambidae</taxon>
        <taxon>Pyraustinae</taxon>
        <taxon>Loxostege</taxon>
    </lineage>
</organism>
<dbReference type="Proteomes" id="UP001549920">
    <property type="component" value="Unassembled WGS sequence"/>
</dbReference>
<gene>
    <name evidence="2" type="ORF">ABMA27_006526</name>
    <name evidence="3" type="ORF">ABMA27_006527</name>
    <name evidence="4" type="ORF">ABMA27_006528</name>
    <name evidence="5" type="ORF">ABMA27_006529</name>
</gene>
<evidence type="ECO:0000313" key="2">
    <source>
        <dbReference type="EMBL" id="KAL0901230.1"/>
    </source>
</evidence>
<keyword evidence="6" id="KW-1185">Reference proteome</keyword>